<dbReference type="Pfam" id="PF14100">
    <property type="entry name" value="DUF6807"/>
    <property type="match status" value="1"/>
</dbReference>
<reference evidence="1 2" key="1">
    <citation type="submission" date="2017-09" db="EMBL/GenBank/DDBJ databases">
        <title>Complete genome sequence of Verrucomicrobial strain HZ-65, isolated from freshwater.</title>
        <authorList>
            <person name="Choi A."/>
        </authorList>
    </citation>
    <scope>NUCLEOTIDE SEQUENCE [LARGE SCALE GENOMIC DNA]</scope>
    <source>
        <strain evidence="1 2">HZ-65</strain>
    </source>
</reference>
<proteinExistence type="predicted"/>
<dbReference type="KEGG" id="vbh:CMV30_11940"/>
<evidence type="ECO:0000313" key="2">
    <source>
        <dbReference type="Proteomes" id="UP000217265"/>
    </source>
</evidence>
<dbReference type="Proteomes" id="UP000217265">
    <property type="component" value="Chromosome"/>
</dbReference>
<dbReference type="InterPro" id="IPR029475">
    <property type="entry name" value="DUF6807"/>
</dbReference>
<gene>
    <name evidence="1" type="ORF">CMV30_11940</name>
</gene>
<keyword evidence="2" id="KW-1185">Reference proteome</keyword>
<name>A0A290Q7H9_9BACT</name>
<dbReference type="EMBL" id="CP023344">
    <property type="protein sequence ID" value="ATC64609.1"/>
    <property type="molecule type" value="Genomic_DNA"/>
</dbReference>
<organism evidence="1 2">
    <name type="scientific">Nibricoccus aquaticus</name>
    <dbReference type="NCBI Taxonomy" id="2576891"/>
    <lineage>
        <taxon>Bacteria</taxon>
        <taxon>Pseudomonadati</taxon>
        <taxon>Verrucomicrobiota</taxon>
        <taxon>Opitutia</taxon>
        <taxon>Opitutales</taxon>
        <taxon>Opitutaceae</taxon>
        <taxon>Nibricoccus</taxon>
    </lineage>
</organism>
<evidence type="ECO:0008006" key="3">
    <source>
        <dbReference type="Google" id="ProtNLM"/>
    </source>
</evidence>
<dbReference type="RefSeq" id="WP_096056240.1">
    <property type="nucleotide sequence ID" value="NZ_CP023344.1"/>
</dbReference>
<evidence type="ECO:0000313" key="1">
    <source>
        <dbReference type="EMBL" id="ATC64609.1"/>
    </source>
</evidence>
<dbReference type="AlphaFoldDB" id="A0A290Q7H9"/>
<protein>
    <recommendedName>
        <fullName evidence="3">Oxidoreductase</fullName>
    </recommendedName>
</protein>
<dbReference type="OrthoDB" id="242375at2"/>
<accession>A0A290Q7H9</accession>
<sequence>MNDQLRLKQDGDQAVEIHHRAGLLFRYVYRPETLAKESSRPFAHPVRSLSGATLSCFRPNDHPWHHGLSFTINHVGEKNFWGGPSYRAADGYQWRDDHGIQKHLEWLELSAAALTHRLQWRTADKDELLLEEVRSLEVEVLSENAWALFWRASLKNVTGSALSLGNYHSRHGLTGSHYTGLQFRGARDLLDEHGDASISIAAENGLSGEVAIHGAAAGWMEWNAQKDENLQRVNIRFINNTGPIHWFVRQKNPLTAFPFQFDRDHLLAAGAELLIDHSLIFTDVS</sequence>